<dbReference type="AlphaFoldDB" id="A0A835YTI8"/>
<evidence type="ECO:0000313" key="3">
    <source>
        <dbReference type="EMBL" id="KAG5181155.1"/>
    </source>
</evidence>
<gene>
    <name evidence="3" type="ORF">JKP88DRAFT_349276</name>
</gene>
<comment type="caution">
    <text evidence="3">The sequence shown here is derived from an EMBL/GenBank/DDBJ whole genome shotgun (WGS) entry which is preliminary data.</text>
</comment>
<evidence type="ECO:0000256" key="2">
    <source>
        <dbReference type="SAM" id="MobiDB-lite"/>
    </source>
</evidence>
<keyword evidence="1" id="KW-0175">Coiled coil</keyword>
<evidence type="ECO:0000313" key="4">
    <source>
        <dbReference type="Proteomes" id="UP000664859"/>
    </source>
</evidence>
<name>A0A835YTI8_9STRA</name>
<dbReference type="EMBL" id="JAFCMP010000335">
    <property type="protein sequence ID" value="KAG5181155.1"/>
    <property type="molecule type" value="Genomic_DNA"/>
</dbReference>
<keyword evidence="4" id="KW-1185">Reference proteome</keyword>
<accession>A0A835YTI8</accession>
<protein>
    <submittedName>
        <fullName evidence="3">Uncharacterized protein</fullName>
    </submittedName>
</protein>
<evidence type="ECO:0000256" key="1">
    <source>
        <dbReference type="SAM" id="Coils"/>
    </source>
</evidence>
<dbReference type="Proteomes" id="UP000664859">
    <property type="component" value="Unassembled WGS sequence"/>
</dbReference>
<reference evidence="3" key="1">
    <citation type="submission" date="2021-02" db="EMBL/GenBank/DDBJ databases">
        <title>First Annotated Genome of the Yellow-green Alga Tribonema minus.</title>
        <authorList>
            <person name="Mahan K.M."/>
        </authorList>
    </citation>
    <scope>NUCLEOTIDE SEQUENCE</scope>
    <source>
        <strain evidence="3">UTEX B ZZ1240</strain>
    </source>
</reference>
<proteinExistence type="predicted"/>
<feature type="coiled-coil region" evidence="1">
    <location>
        <begin position="264"/>
        <end position="321"/>
    </location>
</feature>
<organism evidence="3 4">
    <name type="scientific">Tribonema minus</name>
    <dbReference type="NCBI Taxonomy" id="303371"/>
    <lineage>
        <taxon>Eukaryota</taxon>
        <taxon>Sar</taxon>
        <taxon>Stramenopiles</taxon>
        <taxon>Ochrophyta</taxon>
        <taxon>PX clade</taxon>
        <taxon>Xanthophyceae</taxon>
        <taxon>Tribonematales</taxon>
        <taxon>Tribonemataceae</taxon>
        <taxon>Tribonema</taxon>
    </lineage>
</organism>
<sequence length="376" mass="42414">MRRVFTSMAGRRLLPKEGWSLNRVIHDTAAPTVKARVEADTVLFAIQHRLLEDTSRRFILDLIMEGDFTRIQERPLSLPPSLVRLELNGFRGLRELELLEFPQLDEVPPGLRVLKLHTYEHPLPPLPDTLETLVLDNCTHHVVDVPDSVRSLSLYWRPPEPAPPLPARWPPHLERLAYWARCEDAALELNGCVVHTCLPQNLREMRLGSEFTQRLTFTGRVTLMNSKSAAVDNSKRRKTPAPVTPGVADGNISGFRHAADSSPDLELERRLRETEKEFNEVLRRSAELEKCITQGVPPPEVPQLLARLATLIAALDKLQAERVDAIVPQTGRHSEGVSETARKRRRSMNATLQERRAWLEQALDAARAYAKAGAAV</sequence>
<feature type="region of interest" description="Disordered" evidence="2">
    <location>
        <begin position="228"/>
        <end position="259"/>
    </location>
</feature>